<evidence type="ECO:0000313" key="3">
    <source>
        <dbReference type="EMBL" id="GFS12845.1"/>
    </source>
</evidence>
<evidence type="ECO:0000259" key="2">
    <source>
        <dbReference type="PROSITE" id="PS50879"/>
    </source>
</evidence>
<proteinExistence type="predicted"/>
<gene>
    <name evidence="3" type="ORF">ElyMa_003121700</name>
</gene>
<dbReference type="PROSITE" id="PS50878">
    <property type="entry name" value="RT_POL"/>
    <property type="match status" value="1"/>
</dbReference>
<accession>A0AAV4IT59</accession>
<evidence type="ECO:0000313" key="4">
    <source>
        <dbReference type="Proteomes" id="UP000762676"/>
    </source>
</evidence>
<dbReference type="Gene3D" id="3.30.420.10">
    <property type="entry name" value="Ribonuclease H-like superfamily/Ribonuclease H"/>
    <property type="match status" value="1"/>
</dbReference>
<dbReference type="Proteomes" id="UP000762676">
    <property type="component" value="Unassembled WGS sequence"/>
</dbReference>
<feature type="domain" description="RNase H type-1" evidence="2">
    <location>
        <begin position="255"/>
        <end position="389"/>
    </location>
</feature>
<name>A0AAV4IT59_9GAST</name>
<dbReference type="PANTHER" id="PTHR19446">
    <property type="entry name" value="REVERSE TRANSCRIPTASES"/>
    <property type="match status" value="1"/>
</dbReference>
<dbReference type="InterPro" id="IPR002156">
    <property type="entry name" value="RNaseH_domain"/>
</dbReference>
<reference evidence="3 4" key="1">
    <citation type="journal article" date="2021" name="Elife">
        <title>Chloroplast acquisition without the gene transfer in kleptoplastic sea slugs, Plakobranchus ocellatus.</title>
        <authorList>
            <person name="Maeda T."/>
            <person name="Takahashi S."/>
            <person name="Yoshida T."/>
            <person name="Shimamura S."/>
            <person name="Takaki Y."/>
            <person name="Nagai Y."/>
            <person name="Toyoda A."/>
            <person name="Suzuki Y."/>
            <person name="Arimoto A."/>
            <person name="Ishii H."/>
            <person name="Satoh N."/>
            <person name="Nishiyama T."/>
            <person name="Hasebe M."/>
            <person name="Maruyama T."/>
            <person name="Minagawa J."/>
            <person name="Obokata J."/>
            <person name="Shigenobu S."/>
        </authorList>
    </citation>
    <scope>NUCLEOTIDE SEQUENCE [LARGE SCALE GENOMIC DNA]</scope>
</reference>
<dbReference type="InterPro" id="IPR000477">
    <property type="entry name" value="RT_dom"/>
</dbReference>
<keyword evidence="3" id="KW-0695">RNA-directed DNA polymerase</keyword>
<dbReference type="InterPro" id="IPR012337">
    <property type="entry name" value="RNaseH-like_sf"/>
</dbReference>
<dbReference type="EMBL" id="BMAT01006447">
    <property type="protein sequence ID" value="GFS12845.1"/>
    <property type="molecule type" value="Genomic_DNA"/>
</dbReference>
<dbReference type="CDD" id="cd01650">
    <property type="entry name" value="RT_nLTR_like"/>
    <property type="match status" value="1"/>
</dbReference>
<protein>
    <submittedName>
        <fullName evidence="3">RNA-directed DNA polymerase from mobile element jockey</fullName>
    </submittedName>
</protein>
<dbReference type="AlphaFoldDB" id="A0AAV4IT59"/>
<keyword evidence="3" id="KW-0548">Nucleotidyltransferase</keyword>
<keyword evidence="3" id="KW-0808">Transferase</keyword>
<evidence type="ECO:0000259" key="1">
    <source>
        <dbReference type="PROSITE" id="PS50878"/>
    </source>
</evidence>
<dbReference type="SUPFAM" id="SSF53098">
    <property type="entry name" value="Ribonuclease H-like"/>
    <property type="match status" value="1"/>
</dbReference>
<dbReference type="InterPro" id="IPR043128">
    <property type="entry name" value="Rev_trsase/Diguanyl_cyclase"/>
</dbReference>
<keyword evidence="4" id="KW-1185">Reference proteome</keyword>
<dbReference type="Pfam" id="PF00075">
    <property type="entry name" value="RNase_H"/>
    <property type="match status" value="1"/>
</dbReference>
<comment type="caution">
    <text evidence="3">The sequence shown here is derived from an EMBL/GenBank/DDBJ whole genome shotgun (WGS) entry which is preliminary data.</text>
</comment>
<dbReference type="GO" id="GO:0003964">
    <property type="term" value="F:RNA-directed DNA polymerase activity"/>
    <property type="evidence" value="ECO:0007669"/>
    <property type="project" value="UniProtKB-KW"/>
</dbReference>
<organism evidence="3 4">
    <name type="scientific">Elysia marginata</name>
    <dbReference type="NCBI Taxonomy" id="1093978"/>
    <lineage>
        <taxon>Eukaryota</taxon>
        <taxon>Metazoa</taxon>
        <taxon>Spiralia</taxon>
        <taxon>Lophotrochozoa</taxon>
        <taxon>Mollusca</taxon>
        <taxon>Gastropoda</taxon>
        <taxon>Heterobranchia</taxon>
        <taxon>Euthyneura</taxon>
        <taxon>Panpulmonata</taxon>
        <taxon>Sacoglossa</taxon>
        <taxon>Placobranchoidea</taxon>
        <taxon>Plakobranchidae</taxon>
        <taxon>Elysia</taxon>
    </lineage>
</organism>
<sequence length="515" mass="58015">MNYWLESEKLLNSKEAGFRSLKSTEDQVTRITQIIVDGLNDNTGPQRRGKRTVMALIDFSRAFDKVWHMGLLWKMSKMKCSPCLLKTTKALLSNQQSRVRFEGKTSHYKKFTGGVPQGGVLSPTLFLIFINDISSNLPEGVEVSLFADNLALLTQNEELEQASSLLQQGLECIEKWSKKWKMTLNVDKCETGKDKAYVCGLEDFPREKLVPVPDIPPWQVPETFTCCATLGEGISKADAREELKKAVEDTMKKLNKPNVEVFTDGSARDGVFFLGGGILVIEKEERHSLSIAAGRYGSSYRAESMALKKALSWLQEREKEGTINLYNTDSQSLVRRLEKGPTSLENEIWTLIHQICSRNATNLHIQWIPGHCGIAGNDEADHLANQCQIEDQREVEIYLKTAKAVSKRHVLDTIWAPQNVHESQQARIRPAPTRDKEAGLSRRERVWSWPNYAATEKVPSSRSTSMILVHHRATPVCSVAKARTISTTPFMTVLRSTFFGASSRETPWSPFGRAR</sequence>
<dbReference type="InterPro" id="IPR036397">
    <property type="entry name" value="RNaseH_sf"/>
</dbReference>
<feature type="domain" description="Reverse transcriptase" evidence="1">
    <location>
        <begin position="1"/>
        <end position="203"/>
    </location>
</feature>
<dbReference type="CDD" id="cd09276">
    <property type="entry name" value="Rnase_HI_RT_non_LTR"/>
    <property type="match status" value="1"/>
</dbReference>
<dbReference type="GO" id="GO:0003676">
    <property type="term" value="F:nucleic acid binding"/>
    <property type="evidence" value="ECO:0007669"/>
    <property type="project" value="InterPro"/>
</dbReference>
<dbReference type="Pfam" id="PF00078">
    <property type="entry name" value="RVT_1"/>
    <property type="match status" value="1"/>
</dbReference>
<dbReference type="GO" id="GO:0004523">
    <property type="term" value="F:RNA-DNA hybrid ribonuclease activity"/>
    <property type="evidence" value="ECO:0007669"/>
    <property type="project" value="InterPro"/>
</dbReference>
<dbReference type="SUPFAM" id="SSF56672">
    <property type="entry name" value="DNA/RNA polymerases"/>
    <property type="match status" value="1"/>
</dbReference>
<dbReference type="InterPro" id="IPR043502">
    <property type="entry name" value="DNA/RNA_pol_sf"/>
</dbReference>
<dbReference type="PROSITE" id="PS50879">
    <property type="entry name" value="RNASE_H_1"/>
    <property type="match status" value="1"/>
</dbReference>
<dbReference type="Gene3D" id="3.30.70.270">
    <property type="match status" value="1"/>
</dbReference>